<gene>
    <name evidence="1" type="ORF">NIIDNTM18_42640</name>
</gene>
<accession>A0A6S6PAH1</accession>
<proteinExistence type="predicted"/>
<reference evidence="1 2" key="1">
    <citation type="submission" date="2020-07" db="EMBL/GenBank/DDBJ databases">
        <title>Complete genome sequence of Mycolicibacterium litorale like strain isolated from cardiac implantable electronic device infection.</title>
        <authorList>
            <person name="Fukano H."/>
            <person name="Miyama H."/>
            <person name="Hoshino Y."/>
        </authorList>
    </citation>
    <scope>NUCLEOTIDE SEQUENCE [LARGE SCALE GENOMIC DNA]</scope>
    <source>
        <strain evidence="1 2">NIIDNTM18</strain>
    </source>
</reference>
<sequence>MSLSWLSDRSDPRVQEALKRTCGICKAPKDMECRSPFKSGAPLNRIIHLSRYEVALDPKGDKGDE</sequence>
<dbReference type="EMBL" id="AP023287">
    <property type="protein sequence ID" value="BCI54986.1"/>
    <property type="molecule type" value="Genomic_DNA"/>
</dbReference>
<dbReference type="Proteomes" id="UP000515734">
    <property type="component" value="Chromosome"/>
</dbReference>
<evidence type="ECO:0000313" key="2">
    <source>
        <dbReference type="Proteomes" id="UP000515734"/>
    </source>
</evidence>
<dbReference type="AlphaFoldDB" id="A0A6S6PAH1"/>
<protein>
    <submittedName>
        <fullName evidence="1">Uncharacterized protein</fullName>
    </submittedName>
</protein>
<organism evidence="1 2">
    <name type="scientific">Mycolicibacterium litorale</name>
    <dbReference type="NCBI Taxonomy" id="758802"/>
    <lineage>
        <taxon>Bacteria</taxon>
        <taxon>Bacillati</taxon>
        <taxon>Actinomycetota</taxon>
        <taxon>Actinomycetes</taxon>
        <taxon>Mycobacteriales</taxon>
        <taxon>Mycobacteriaceae</taxon>
        <taxon>Mycolicibacterium</taxon>
    </lineage>
</organism>
<name>A0A6S6PAH1_9MYCO</name>
<evidence type="ECO:0000313" key="1">
    <source>
        <dbReference type="EMBL" id="BCI54986.1"/>
    </source>
</evidence>